<evidence type="ECO:0000313" key="2">
    <source>
        <dbReference type="Proteomes" id="UP000789572"/>
    </source>
</evidence>
<feature type="non-terminal residue" evidence="1">
    <location>
        <position position="179"/>
    </location>
</feature>
<evidence type="ECO:0000313" key="1">
    <source>
        <dbReference type="EMBL" id="CAG8621513.1"/>
    </source>
</evidence>
<dbReference type="AlphaFoldDB" id="A0A9N9GPZ7"/>
<keyword evidence="2" id="KW-1185">Reference proteome</keyword>
<dbReference type="Gene3D" id="3.40.50.2000">
    <property type="entry name" value="Glycogen Phosphorylase B"/>
    <property type="match status" value="2"/>
</dbReference>
<comment type="caution">
    <text evidence="1">The sequence shown here is derived from an EMBL/GenBank/DDBJ whole genome shotgun (WGS) entry which is preliminary data.</text>
</comment>
<dbReference type="Proteomes" id="UP000789572">
    <property type="component" value="Unassembled WGS sequence"/>
</dbReference>
<sequence>MPARIMYAMYPLMKTINEQRRELGIEPVSDRHERTRNVLFLANTFFGFEVAQPLSPMYREVGPIMSDKYPDLDTPLHEFLSTHEKTVYISFGSRAYLSPKNNGIILQSILESINAKIFDGAIWSFGQTTLDDFPSTIILPTSNSVVNVSQILHAHPHIRVTKGLSQQFATLNHSHTRVF</sequence>
<organism evidence="1 2">
    <name type="scientific">Paraglomus occultum</name>
    <dbReference type="NCBI Taxonomy" id="144539"/>
    <lineage>
        <taxon>Eukaryota</taxon>
        <taxon>Fungi</taxon>
        <taxon>Fungi incertae sedis</taxon>
        <taxon>Mucoromycota</taxon>
        <taxon>Glomeromycotina</taxon>
        <taxon>Glomeromycetes</taxon>
        <taxon>Paraglomerales</taxon>
        <taxon>Paraglomeraceae</taxon>
        <taxon>Paraglomus</taxon>
    </lineage>
</organism>
<proteinExistence type="predicted"/>
<accession>A0A9N9GPZ7</accession>
<dbReference type="EMBL" id="CAJVPJ010002446">
    <property type="protein sequence ID" value="CAG8621513.1"/>
    <property type="molecule type" value="Genomic_DNA"/>
</dbReference>
<dbReference type="SUPFAM" id="SSF53756">
    <property type="entry name" value="UDP-Glycosyltransferase/glycogen phosphorylase"/>
    <property type="match status" value="1"/>
</dbReference>
<name>A0A9N9GPZ7_9GLOM</name>
<reference evidence="1" key="1">
    <citation type="submission" date="2021-06" db="EMBL/GenBank/DDBJ databases">
        <authorList>
            <person name="Kallberg Y."/>
            <person name="Tangrot J."/>
            <person name="Rosling A."/>
        </authorList>
    </citation>
    <scope>NUCLEOTIDE SEQUENCE</scope>
    <source>
        <strain evidence="1">IA702</strain>
    </source>
</reference>
<dbReference type="OrthoDB" id="5835829at2759"/>
<protein>
    <submittedName>
        <fullName evidence="1">7747_t:CDS:1</fullName>
    </submittedName>
</protein>
<gene>
    <name evidence="1" type="ORF">POCULU_LOCUS8444</name>
</gene>